<dbReference type="PATRIC" id="fig|1423804.4.peg.1306"/>
<dbReference type="NCBIfam" id="TIGR04350">
    <property type="entry name" value="C_S_lyase_PatB"/>
    <property type="match status" value="1"/>
</dbReference>
<evidence type="ECO:0000256" key="2">
    <source>
        <dbReference type="ARBA" id="ARBA00012224"/>
    </source>
</evidence>
<dbReference type="InterPro" id="IPR015421">
    <property type="entry name" value="PyrdxlP-dep_Trfase_major"/>
</dbReference>
<feature type="domain" description="Aminotransferase class I/classII large" evidence="6">
    <location>
        <begin position="36"/>
        <end position="383"/>
    </location>
</feature>
<name>A0A0R2EY55_9LACO</name>
<protein>
    <recommendedName>
        <fullName evidence="2">cysteine-S-conjugate beta-lyase</fullName>
        <ecNumber evidence="2">4.4.1.13</ecNumber>
    </recommendedName>
</protein>
<reference evidence="7 8" key="1">
    <citation type="journal article" date="2015" name="Genome Announc.">
        <title>Expanding the biotechnology potential of lactobacilli through comparative genomics of 213 strains and associated genera.</title>
        <authorList>
            <person name="Sun Z."/>
            <person name="Harris H.M."/>
            <person name="McCann A."/>
            <person name="Guo C."/>
            <person name="Argimon S."/>
            <person name="Zhang W."/>
            <person name="Yang X."/>
            <person name="Jeffery I.B."/>
            <person name="Cooney J.C."/>
            <person name="Kagawa T.F."/>
            <person name="Liu W."/>
            <person name="Song Y."/>
            <person name="Salvetti E."/>
            <person name="Wrobel A."/>
            <person name="Rasinkangas P."/>
            <person name="Parkhill J."/>
            <person name="Rea M.C."/>
            <person name="O'Sullivan O."/>
            <person name="Ritari J."/>
            <person name="Douillard F.P."/>
            <person name="Paul Ross R."/>
            <person name="Yang R."/>
            <person name="Briner A.E."/>
            <person name="Felis G.E."/>
            <person name="de Vos W.M."/>
            <person name="Barrangou R."/>
            <person name="Klaenhammer T.R."/>
            <person name="Caufield P.W."/>
            <person name="Cui Y."/>
            <person name="Zhang H."/>
            <person name="O'Toole P.W."/>
        </authorList>
    </citation>
    <scope>NUCLEOTIDE SEQUENCE [LARGE SCALE GENOMIC DNA]</scope>
    <source>
        <strain evidence="7 8">DSM 23365</strain>
    </source>
</reference>
<gene>
    <name evidence="7" type="ORF">FD14_GL001216</name>
</gene>
<organism evidence="7 8">
    <name type="scientific">Secundilactobacillus similis DSM 23365 = JCM 2765</name>
    <dbReference type="NCBI Taxonomy" id="1423804"/>
    <lineage>
        <taxon>Bacteria</taxon>
        <taxon>Bacillati</taxon>
        <taxon>Bacillota</taxon>
        <taxon>Bacilli</taxon>
        <taxon>Lactobacillales</taxon>
        <taxon>Lactobacillaceae</taxon>
        <taxon>Secundilactobacillus</taxon>
    </lineage>
</organism>
<dbReference type="InterPro" id="IPR051798">
    <property type="entry name" value="Class-II_PLP-Dep_Aminotrans"/>
</dbReference>
<dbReference type="Gene3D" id="3.40.640.10">
    <property type="entry name" value="Type I PLP-dependent aspartate aminotransferase-like (Major domain)"/>
    <property type="match status" value="1"/>
</dbReference>
<dbReference type="EC" id="4.4.1.13" evidence="2"/>
<keyword evidence="3" id="KW-0663">Pyridoxal phosphate</keyword>
<evidence type="ECO:0000259" key="6">
    <source>
        <dbReference type="Pfam" id="PF00155"/>
    </source>
</evidence>
<dbReference type="STRING" id="1423804.FD14_GL001216"/>
<evidence type="ECO:0000256" key="3">
    <source>
        <dbReference type="ARBA" id="ARBA00022898"/>
    </source>
</evidence>
<dbReference type="GO" id="GO:0030170">
    <property type="term" value="F:pyridoxal phosphate binding"/>
    <property type="evidence" value="ECO:0007669"/>
    <property type="project" value="InterPro"/>
</dbReference>
<dbReference type="InterPro" id="IPR004839">
    <property type="entry name" value="Aminotransferase_I/II_large"/>
</dbReference>
<dbReference type="Pfam" id="PF00155">
    <property type="entry name" value="Aminotran_1_2"/>
    <property type="match status" value="1"/>
</dbReference>
<evidence type="ECO:0000313" key="7">
    <source>
        <dbReference type="EMBL" id="KRN21265.1"/>
    </source>
</evidence>
<dbReference type="EMBL" id="AYZM01000122">
    <property type="protein sequence ID" value="KRN21265.1"/>
    <property type="molecule type" value="Genomic_DNA"/>
</dbReference>
<evidence type="ECO:0000256" key="4">
    <source>
        <dbReference type="ARBA" id="ARBA00023239"/>
    </source>
</evidence>
<dbReference type="AlphaFoldDB" id="A0A0R2EY55"/>
<proteinExistence type="inferred from homology"/>
<dbReference type="GO" id="GO:0047804">
    <property type="term" value="F:cysteine-S-conjugate beta-lyase activity"/>
    <property type="evidence" value="ECO:0007669"/>
    <property type="project" value="UniProtKB-EC"/>
</dbReference>
<dbReference type="InterPro" id="IPR015424">
    <property type="entry name" value="PyrdxlP-dep_Trfase"/>
</dbReference>
<keyword evidence="8" id="KW-1185">Reference proteome</keyword>
<comment type="similarity">
    <text evidence="5">Belongs to the class-II pyridoxal-phosphate-dependent aminotransferase family. MalY/PatB cystathionine beta-lyase subfamily.</text>
</comment>
<comment type="cofactor">
    <cofactor evidence="1">
        <name>pyridoxal 5'-phosphate</name>
        <dbReference type="ChEBI" id="CHEBI:597326"/>
    </cofactor>
</comment>
<dbReference type="Proteomes" id="UP000051442">
    <property type="component" value="Unassembled WGS sequence"/>
</dbReference>
<evidence type="ECO:0000256" key="1">
    <source>
        <dbReference type="ARBA" id="ARBA00001933"/>
    </source>
</evidence>
<dbReference type="PANTHER" id="PTHR43525">
    <property type="entry name" value="PROTEIN MALY"/>
    <property type="match status" value="1"/>
</dbReference>
<comment type="caution">
    <text evidence="7">The sequence shown here is derived from an EMBL/GenBank/DDBJ whole genome shotgun (WGS) entry which is preliminary data.</text>
</comment>
<dbReference type="SUPFAM" id="SSF53383">
    <property type="entry name" value="PLP-dependent transferases"/>
    <property type="match status" value="1"/>
</dbReference>
<dbReference type="Gene3D" id="3.90.1150.10">
    <property type="entry name" value="Aspartate Aminotransferase, domain 1"/>
    <property type="match status" value="1"/>
</dbReference>
<keyword evidence="4 7" id="KW-0456">Lyase</keyword>
<dbReference type="InterPro" id="IPR015422">
    <property type="entry name" value="PyrdxlP-dep_Trfase_small"/>
</dbReference>
<dbReference type="PANTHER" id="PTHR43525:SF1">
    <property type="entry name" value="PROTEIN MALY"/>
    <property type="match status" value="1"/>
</dbReference>
<dbReference type="CDD" id="cd00609">
    <property type="entry name" value="AAT_like"/>
    <property type="match status" value="1"/>
</dbReference>
<sequence length="390" mass="44117">MVEMIDTHVNRKEHDNIKWQVLKDDASLLPMTIADMDIATPKFIRDALQTVLDDKVLGYTAPSDAFYQSIIAWEQGHHAVTLTPEQIILMPGVVTGLSLAVRRLTQRGDQVIVMAPYYPPYEQVVTDNGRKMVKLSLVQREGQYVIDFDRLATLMSDPITRAIIVCNPQNPGGRVWTNAELQRITELASQHKVFILADEIHDDTTFSDAYPVSMLSDLMGPEAAEQTVLLKSATKAFNLAGVKASYLATKNPRLLAVLKRAATAEQLEELNTFGLVSTQVAYEQGAEWLAEVNQYLEENRNLAYAYINEHIPRIKPMYPEATYLMWLDFMAYGVTDKQLDQALREKGHLCLNPGIDYGEEGHGFMRLNFAVDRDVLKEALHRLQVFDRDM</sequence>
<evidence type="ECO:0000313" key="8">
    <source>
        <dbReference type="Proteomes" id="UP000051442"/>
    </source>
</evidence>
<accession>A0A0R2EY55</accession>
<dbReference type="InterPro" id="IPR027619">
    <property type="entry name" value="C-S_lyase_PatB-like"/>
</dbReference>
<evidence type="ECO:0000256" key="5">
    <source>
        <dbReference type="ARBA" id="ARBA00037974"/>
    </source>
</evidence>